<evidence type="ECO:0000256" key="1">
    <source>
        <dbReference type="SAM" id="MobiDB-lite"/>
    </source>
</evidence>
<sequence>MPPLSAESLSLPPSSMLMQSNPQPVPHVGIDADRSRAQEVHGVRSVSLLAGRMGDTPYGSPVECRDPFIVENAHVVYGSAGDRAQEVRADPSEPSEIECHINIIAGVHAQEVRRHPALSSPPPDPAGQHAREVCAGSPLCTPECCMSVATGVPAQGVRRDPVVFTTPSNPAEHHACNVHAGLALCTMSECGCCVSVDVGVRARESRHDLAPSLAPTGHYAHEVCGGGAPFSPSESEDCVNATPGDHAQEVHCDPVLACLPSPLSTSVLSGRAREVHVIPSPPGARNLIIHTYQLIVRSMRAIDDTPVYADYTRPMVPPSPSAGLSLRTTPYKRLAEFDALDFSTPVKKPATTVKITLRKR</sequence>
<feature type="compositionally biased region" description="Low complexity" evidence="1">
    <location>
        <begin position="1"/>
        <end position="22"/>
    </location>
</feature>
<dbReference type="AlphaFoldDB" id="A0A067M4I0"/>
<keyword evidence="3" id="KW-1185">Reference proteome</keyword>
<accession>A0A067M4I0</accession>
<organism evidence="2 3">
    <name type="scientific">Botryobasidium botryosum (strain FD-172 SS1)</name>
    <dbReference type="NCBI Taxonomy" id="930990"/>
    <lineage>
        <taxon>Eukaryota</taxon>
        <taxon>Fungi</taxon>
        <taxon>Dikarya</taxon>
        <taxon>Basidiomycota</taxon>
        <taxon>Agaricomycotina</taxon>
        <taxon>Agaricomycetes</taxon>
        <taxon>Cantharellales</taxon>
        <taxon>Botryobasidiaceae</taxon>
        <taxon>Botryobasidium</taxon>
    </lineage>
</organism>
<dbReference type="HOGENOM" id="CLU_769436_0_0_1"/>
<reference evidence="3" key="1">
    <citation type="journal article" date="2014" name="Proc. Natl. Acad. Sci. U.S.A.">
        <title>Extensive sampling of basidiomycete genomes demonstrates inadequacy of the white-rot/brown-rot paradigm for wood decay fungi.</title>
        <authorList>
            <person name="Riley R."/>
            <person name="Salamov A.A."/>
            <person name="Brown D.W."/>
            <person name="Nagy L.G."/>
            <person name="Floudas D."/>
            <person name="Held B.W."/>
            <person name="Levasseur A."/>
            <person name="Lombard V."/>
            <person name="Morin E."/>
            <person name="Otillar R."/>
            <person name="Lindquist E.A."/>
            <person name="Sun H."/>
            <person name="LaButti K.M."/>
            <person name="Schmutz J."/>
            <person name="Jabbour D."/>
            <person name="Luo H."/>
            <person name="Baker S.E."/>
            <person name="Pisabarro A.G."/>
            <person name="Walton J.D."/>
            <person name="Blanchette R.A."/>
            <person name="Henrissat B."/>
            <person name="Martin F."/>
            <person name="Cullen D."/>
            <person name="Hibbett D.S."/>
            <person name="Grigoriev I.V."/>
        </authorList>
    </citation>
    <scope>NUCLEOTIDE SEQUENCE [LARGE SCALE GENOMIC DNA]</scope>
    <source>
        <strain evidence="3">FD-172 SS1</strain>
    </source>
</reference>
<evidence type="ECO:0000313" key="3">
    <source>
        <dbReference type="Proteomes" id="UP000027195"/>
    </source>
</evidence>
<dbReference type="Proteomes" id="UP000027195">
    <property type="component" value="Unassembled WGS sequence"/>
</dbReference>
<dbReference type="EMBL" id="KL198076">
    <property type="protein sequence ID" value="KDQ09620.1"/>
    <property type="molecule type" value="Genomic_DNA"/>
</dbReference>
<name>A0A067M4I0_BOTB1</name>
<proteinExistence type="predicted"/>
<feature type="region of interest" description="Disordered" evidence="1">
    <location>
        <begin position="1"/>
        <end position="27"/>
    </location>
</feature>
<evidence type="ECO:0000313" key="2">
    <source>
        <dbReference type="EMBL" id="KDQ09620.1"/>
    </source>
</evidence>
<dbReference type="InParanoid" id="A0A067M4I0"/>
<protein>
    <submittedName>
        <fullName evidence="2">Uncharacterized protein</fullName>
    </submittedName>
</protein>
<gene>
    <name evidence="2" type="ORF">BOTBODRAFT_178844</name>
</gene>